<dbReference type="PROSITE" id="PS00097">
    <property type="entry name" value="CARBAMOYLTRANSFERASE"/>
    <property type="match status" value="1"/>
</dbReference>
<dbReference type="SUPFAM" id="SSF53671">
    <property type="entry name" value="Aspartate/ornithine carbamoyltransferase"/>
    <property type="match status" value="1"/>
</dbReference>
<dbReference type="EC" id="2.1.3.2" evidence="5"/>
<accession>A0ABU9UAZ3</accession>
<evidence type="ECO:0000256" key="1">
    <source>
        <dbReference type="ARBA" id="ARBA00022679"/>
    </source>
</evidence>
<dbReference type="Pfam" id="PF01948">
    <property type="entry name" value="PyrI"/>
    <property type="match status" value="1"/>
</dbReference>
<dbReference type="NCBIfam" id="TIGR00670">
    <property type="entry name" value="asp_carb_tr"/>
    <property type="match status" value="1"/>
</dbReference>
<evidence type="ECO:0000313" key="10">
    <source>
        <dbReference type="Proteomes" id="UP001466331"/>
    </source>
</evidence>
<evidence type="ECO:0000259" key="6">
    <source>
        <dbReference type="Pfam" id="PF01948"/>
    </source>
</evidence>
<dbReference type="PANTHER" id="PTHR35805:SF1">
    <property type="entry name" value="ASPARTATE CARBAMOYLTRANSFERASE REGULATORY CHAIN"/>
    <property type="match status" value="1"/>
</dbReference>
<dbReference type="Gene3D" id="3.30.70.140">
    <property type="entry name" value="Aspartate carbamoyltransferase regulatory subunit, N-terminal domain"/>
    <property type="match status" value="1"/>
</dbReference>
<feature type="domain" description="Aspartate/ornithine carbamoyltransferase carbamoyl-P binding" evidence="7">
    <location>
        <begin position="9"/>
        <end position="165"/>
    </location>
</feature>
<evidence type="ECO:0000256" key="5">
    <source>
        <dbReference type="NCBIfam" id="TIGR00670"/>
    </source>
</evidence>
<evidence type="ECO:0000256" key="2">
    <source>
        <dbReference type="ARBA" id="ARBA00022723"/>
    </source>
</evidence>
<dbReference type="InterPro" id="IPR002801">
    <property type="entry name" value="Asp_carbamoylTrfase_reg"/>
</dbReference>
<dbReference type="InterPro" id="IPR020542">
    <property type="entry name" value="Asp_carbamoyltrfase_reg_C"/>
</dbReference>
<keyword evidence="4" id="KW-0665">Pyrimidine biosynthesis</keyword>
<dbReference type="InterPro" id="IPR036901">
    <property type="entry name" value="Asp/Orn_carbamoylTrfase_sf"/>
</dbReference>
<sequence>MSPHPFKGRTVATVRDLSRDEQFYMYSKAMEFKRRFESGEDLSDFRIVDRGMNVYLLFLEDSTRTKESFRNAASFHDIVVNDFNVMTSSFNKKESITDTVKMLVGYNRSSIIVTRSRQEGLCRWLEQVMSEYASSVGRDLPVFINGGDGKHEHPTQEFLDEFSFLEHQGWDRSHIHVALVGDLFHGRTVHSKVDGLGVFDSVKVDLIAPSDIAMPEHYVKRMCEAGFDVRQFPSIDAYLSQKDVATIWYFTRLQLERMGEHVLEKEEELRSAVTFAEKYIDLLPPGTRFYHPLPRHRERPTIPHFLDHLPLNGWDRQSINGFYTRTILLAMLAGKLGDDFEGQTRELPRFDDDFVVEVPVVARKKPEYKVGIKPVEKGIVIDHIGMGRSPADIWSHIDKIRRILNLNRISSHGVYQSLRTGEHKGIISLPDMDFFDAKHIKMLGAIAPGCTVNIISDSRVIKKFRIKMPPRIYNLDEISCKNEDCISNPALHEHVIPEFYRSTSDLFICKFCEKPHSYDTIWK</sequence>
<dbReference type="Proteomes" id="UP001466331">
    <property type="component" value="Unassembled WGS sequence"/>
</dbReference>
<dbReference type="InterPro" id="IPR020545">
    <property type="entry name" value="Asp_carbamoyltransf_reg_N"/>
</dbReference>
<gene>
    <name evidence="9" type="primary">pyrB</name>
    <name evidence="9" type="ORF">WKV44_04715</name>
</gene>
<dbReference type="InterPro" id="IPR006132">
    <property type="entry name" value="Asp/Orn_carbamoyltranf_P-bd"/>
</dbReference>
<dbReference type="SUPFAM" id="SSF54893">
    <property type="entry name" value="Aspartate carbamoyltransferase, Regulatory-chain, N-terminal domain"/>
    <property type="match status" value="1"/>
</dbReference>
<organism evidence="9 10">
    <name type="scientific">Rarispira pelagica</name>
    <dbReference type="NCBI Taxonomy" id="3141764"/>
    <lineage>
        <taxon>Bacteria</taxon>
        <taxon>Pseudomonadati</taxon>
        <taxon>Spirochaetota</taxon>
        <taxon>Spirochaetia</taxon>
        <taxon>Winmispirales</taxon>
        <taxon>Winmispiraceae</taxon>
        <taxon>Rarispira</taxon>
    </lineage>
</organism>
<dbReference type="InterPro" id="IPR002082">
    <property type="entry name" value="Asp_carbamoyltransf"/>
</dbReference>
<comment type="caution">
    <text evidence="9">The sequence shown here is derived from an EMBL/GenBank/DDBJ whole genome shotgun (WGS) entry which is preliminary data.</text>
</comment>
<keyword evidence="1 9" id="KW-0808">Transferase</keyword>
<dbReference type="InterPro" id="IPR036792">
    <property type="entry name" value="Asp_carbatrfase_reg_C_sf"/>
</dbReference>
<evidence type="ECO:0000313" key="9">
    <source>
        <dbReference type="EMBL" id="MEM5947841.1"/>
    </source>
</evidence>
<name>A0ABU9UAZ3_9SPIR</name>
<dbReference type="InterPro" id="IPR036793">
    <property type="entry name" value="Asp_carbatrfase_reg_N_sf"/>
</dbReference>
<evidence type="ECO:0000256" key="3">
    <source>
        <dbReference type="ARBA" id="ARBA00022833"/>
    </source>
</evidence>
<reference evidence="9 10" key="1">
    <citation type="submission" date="2024-03" db="EMBL/GenBank/DDBJ databases">
        <title>Ignisphaera cupida sp. nov., a hyperthermophilic hydrolytic archaeon from a hot spring of Kamchatka, and proposal of Ignisphaeraceae fam. nov.</title>
        <authorList>
            <person name="Podosokorskaya O.A."/>
            <person name="Elcheninov A.G."/>
            <person name="Maltseva A.I."/>
            <person name="Zayulina K.S."/>
            <person name="Novikov A."/>
            <person name="Merkel A.Y."/>
        </authorList>
    </citation>
    <scope>NUCLEOTIDE SEQUENCE [LARGE SCALE GENOMIC DNA]</scope>
    <source>
        <strain evidence="9 10">38H-sp</strain>
    </source>
</reference>
<evidence type="ECO:0000256" key="4">
    <source>
        <dbReference type="ARBA" id="ARBA00022975"/>
    </source>
</evidence>
<keyword evidence="2" id="KW-0479">Metal-binding</keyword>
<dbReference type="SUPFAM" id="SSF57825">
    <property type="entry name" value="Aspartate carbamoyltransferase, Regulatory-chain, C-terminal domain"/>
    <property type="match status" value="1"/>
</dbReference>
<proteinExistence type="predicted"/>
<dbReference type="Pfam" id="PF02748">
    <property type="entry name" value="PyrI_C"/>
    <property type="match status" value="1"/>
</dbReference>
<keyword evidence="10" id="KW-1185">Reference proteome</keyword>
<dbReference type="InterPro" id="IPR006130">
    <property type="entry name" value="Asp/Orn_carbamoylTrfase"/>
</dbReference>
<feature type="domain" description="Aspartate carbamoyltransferase regulatory subunit C-terminal" evidence="8">
    <location>
        <begin position="471"/>
        <end position="521"/>
    </location>
</feature>
<dbReference type="Pfam" id="PF02729">
    <property type="entry name" value="OTCace_N"/>
    <property type="match status" value="1"/>
</dbReference>
<dbReference type="PANTHER" id="PTHR35805">
    <property type="entry name" value="ASPARTATE CARBAMOYLTRANSFERASE REGULATORY CHAIN"/>
    <property type="match status" value="1"/>
</dbReference>
<dbReference type="EMBL" id="JBCHKQ010000002">
    <property type="protein sequence ID" value="MEM5947841.1"/>
    <property type="molecule type" value="Genomic_DNA"/>
</dbReference>
<dbReference type="Gene3D" id="3.40.50.1370">
    <property type="entry name" value="Aspartate/ornithine carbamoyltransferase"/>
    <property type="match status" value="2"/>
</dbReference>
<evidence type="ECO:0000259" key="8">
    <source>
        <dbReference type="Pfam" id="PF02748"/>
    </source>
</evidence>
<protein>
    <recommendedName>
        <fullName evidence="5">Aspartate carbamoyltransferase</fullName>
        <ecNumber evidence="5">2.1.3.2</ecNumber>
    </recommendedName>
</protein>
<dbReference type="PRINTS" id="PR00101">
    <property type="entry name" value="ATCASE"/>
</dbReference>
<feature type="domain" description="Aspartate carbamoyltransferase regulatory subunit N-terminal" evidence="6">
    <location>
        <begin position="371"/>
        <end position="466"/>
    </location>
</feature>
<dbReference type="GO" id="GO:0004070">
    <property type="term" value="F:aspartate carbamoyltransferase activity"/>
    <property type="evidence" value="ECO:0007669"/>
    <property type="project" value="UniProtKB-EC"/>
</dbReference>
<dbReference type="RefSeq" id="WP_420069290.1">
    <property type="nucleotide sequence ID" value="NZ_JBCHKQ010000002.1"/>
</dbReference>
<keyword evidence="3" id="KW-0862">Zinc</keyword>
<evidence type="ECO:0000259" key="7">
    <source>
        <dbReference type="Pfam" id="PF02729"/>
    </source>
</evidence>